<keyword evidence="2" id="KW-0548">Nucleotidyltransferase</keyword>
<keyword evidence="2" id="KW-0695">RNA-directed DNA polymerase</keyword>
<proteinExistence type="predicted"/>
<gene>
    <name evidence="2" type="ORF">ElyMa_006503100</name>
</gene>
<evidence type="ECO:0000313" key="3">
    <source>
        <dbReference type="Proteomes" id="UP000762676"/>
    </source>
</evidence>
<accession>A0AAV4I372</accession>
<dbReference type="AlphaFoldDB" id="A0AAV4I372"/>
<evidence type="ECO:0000256" key="1">
    <source>
        <dbReference type="SAM" id="MobiDB-lite"/>
    </source>
</evidence>
<name>A0AAV4I372_9GAST</name>
<comment type="caution">
    <text evidence="2">The sequence shown here is derived from an EMBL/GenBank/DDBJ whole genome shotgun (WGS) entry which is preliminary data.</text>
</comment>
<organism evidence="2 3">
    <name type="scientific">Elysia marginata</name>
    <dbReference type="NCBI Taxonomy" id="1093978"/>
    <lineage>
        <taxon>Eukaryota</taxon>
        <taxon>Metazoa</taxon>
        <taxon>Spiralia</taxon>
        <taxon>Lophotrochozoa</taxon>
        <taxon>Mollusca</taxon>
        <taxon>Gastropoda</taxon>
        <taxon>Heterobranchia</taxon>
        <taxon>Euthyneura</taxon>
        <taxon>Panpulmonata</taxon>
        <taxon>Sacoglossa</taxon>
        <taxon>Placobranchoidea</taxon>
        <taxon>Plakobranchidae</taxon>
        <taxon>Elysia</taxon>
    </lineage>
</organism>
<feature type="compositionally biased region" description="Polar residues" evidence="1">
    <location>
        <begin position="170"/>
        <end position="185"/>
    </location>
</feature>
<keyword evidence="3" id="KW-1185">Reference proteome</keyword>
<dbReference type="Proteomes" id="UP000762676">
    <property type="component" value="Unassembled WGS sequence"/>
</dbReference>
<reference evidence="2 3" key="1">
    <citation type="journal article" date="2021" name="Elife">
        <title>Chloroplast acquisition without the gene transfer in kleptoplastic sea slugs, Plakobranchus ocellatus.</title>
        <authorList>
            <person name="Maeda T."/>
            <person name="Takahashi S."/>
            <person name="Yoshida T."/>
            <person name="Shimamura S."/>
            <person name="Takaki Y."/>
            <person name="Nagai Y."/>
            <person name="Toyoda A."/>
            <person name="Suzuki Y."/>
            <person name="Arimoto A."/>
            <person name="Ishii H."/>
            <person name="Satoh N."/>
            <person name="Nishiyama T."/>
            <person name="Hasebe M."/>
            <person name="Maruyama T."/>
            <person name="Minagawa J."/>
            <person name="Obokata J."/>
            <person name="Shigenobu S."/>
        </authorList>
    </citation>
    <scope>NUCLEOTIDE SEQUENCE [LARGE SCALE GENOMIC DNA]</scope>
</reference>
<sequence length="185" mass="20913">MKAYFDHIDGRILGRSITPIPNNINYEFTRQPMDELATEKESVRQAEVYLTRQTTMEKAIHKIPRSILDVQEGENDGSIGDNSMLTRTAQRAMRLRTPNVGLEMDYPSICGRRFASGIGMKIHRTKMGCLNKSFQQKRTAIADIRPRKTKAGLKATVLRKSKLRTKTMNHDSSSTLSVKGSISQQ</sequence>
<evidence type="ECO:0000313" key="2">
    <source>
        <dbReference type="EMBL" id="GFS04729.1"/>
    </source>
</evidence>
<dbReference type="GO" id="GO:0003964">
    <property type="term" value="F:RNA-directed DNA polymerase activity"/>
    <property type="evidence" value="ECO:0007669"/>
    <property type="project" value="UniProtKB-KW"/>
</dbReference>
<dbReference type="EMBL" id="BMAT01013040">
    <property type="protein sequence ID" value="GFS04729.1"/>
    <property type="molecule type" value="Genomic_DNA"/>
</dbReference>
<protein>
    <submittedName>
        <fullName evidence="2">Reverse transcriptase</fullName>
    </submittedName>
</protein>
<feature type="region of interest" description="Disordered" evidence="1">
    <location>
        <begin position="165"/>
        <end position="185"/>
    </location>
</feature>
<keyword evidence="2" id="KW-0808">Transferase</keyword>